<reference evidence="6" key="1">
    <citation type="journal article" date="2014" name="Nucleic Acids Res.">
        <title>The evolutionary dynamics of variant antigen genes in Babesia reveal a history of genomic innovation underlying host-parasite interaction.</title>
        <authorList>
            <person name="Jackson A.P."/>
            <person name="Otto T.D."/>
            <person name="Darby A."/>
            <person name="Ramaprasad A."/>
            <person name="Xia D."/>
            <person name="Echaide I.E."/>
            <person name="Farber M."/>
            <person name="Gahlot S."/>
            <person name="Gamble J."/>
            <person name="Gupta D."/>
            <person name="Gupta Y."/>
            <person name="Jackson L."/>
            <person name="Malandrin L."/>
            <person name="Malas T.B."/>
            <person name="Moussa E."/>
            <person name="Nair M."/>
            <person name="Reid A.J."/>
            <person name="Sanders M."/>
            <person name="Sharma J."/>
            <person name="Tracey A."/>
            <person name="Quail M.A."/>
            <person name="Weir W."/>
            <person name="Wastling J.M."/>
            <person name="Hall N."/>
            <person name="Willadsen P."/>
            <person name="Lingelbach K."/>
            <person name="Shiels B."/>
            <person name="Tait A."/>
            <person name="Berriman M."/>
            <person name="Allred D.R."/>
            <person name="Pain A."/>
        </authorList>
    </citation>
    <scope>NUCLEOTIDE SEQUENCE</scope>
    <source>
        <strain evidence="6">1802A</strain>
    </source>
</reference>
<keyword evidence="7" id="KW-1185">Reference proteome</keyword>
<dbReference type="GO" id="GO:0005874">
    <property type="term" value="C:microtubule"/>
    <property type="evidence" value="ECO:0007669"/>
    <property type="project" value="UniProtKB-KW"/>
</dbReference>
<evidence type="ECO:0000256" key="4">
    <source>
        <dbReference type="ARBA" id="ARBA00023134"/>
    </source>
</evidence>
<feature type="domain" description="Tubulin/FtsZ GTPase" evidence="5">
    <location>
        <begin position="61"/>
        <end position="266"/>
    </location>
</feature>
<dbReference type="PANTHER" id="PTHR11588">
    <property type="entry name" value="TUBULIN"/>
    <property type="match status" value="1"/>
</dbReference>
<keyword evidence="3" id="KW-0547">Nucleotide-binding</keyword>
<evidence type="ECO:0000256" key="2">
    <source>
        <dbReference type="ARBA" id="ARBA00022701"/>
    </source>
</evidence>
<dbReference type="PRINTS" id="PR01519">
    <property type="entry name" value="EPSLNTUBULIN"/>
</dbReference>
<evidence type="ECO:0000313" key="7">
    <source>
        <dbReference type="Proteomes" id="UP001195914"/>
    </source>
</evidence>
<dbReference type="InterPro" id="IPR004057">
    <property type="entry name" value="Epsilon_tubulin"/>
</dbReference>
<dbReference type="PRINTS" id="PR01161">
    <property type="entry name" value="TUBULIN"/>
</dbReference>
<keyword evidence="4" id="KW-0342">GTP-binding</keyword>
<evidence type="ECO:0000256" key="1">
    <source>
        <dbReference type="ARBA" id="ARBA00009636"/>
    </source>
</evidence>
<keyword evidence="2" id="KW-0493">Microtubule</keyword>
<dbReference type="SUPFAM" id="SSF52490">
    <property type="entry name" value="Tubulin nucleotide-binding domain-like"/>
    <property type="match status" value="1"/>
</dbReference>
<dbReference type="SMART" id="SM00864">
    <property type="entry name" value="Tubulin"/>
    <property type="match status" value="1"/>
</dbReference>
<comment type="caution">
    <text evidence="6">The sequence shown here is derived from an EMBL/GenBank/DDBJ whole genome shotgun (WGS) entry which is preliminary data.</text>
</comment>
<evidence type="ECO:0000256" key="3">
    <source>
        <dbReference type="ARBA" id="ARBA00022741"/>
    </source>
</evidence>
<dbReference type="Gene3D" id="1.10.287.600">
    <property type="entry name" value="Helix hairpin bin"/>
    <property type="match status" value="1"/>
</dbReference>
<dbReference type="InterPro" id="IPR000217">
    <property type="entry name" value="Tubulin"/>
</dbReference>
<protein>
    <submittedName>
        <fullName evidence="6">Tubulin</fullName>
    </submittedName>
</protein>
<comment type="similarity">
    <text evidence="1">Belongs to the tubulin family.</text>
</comment>
<dbReference type="InterPro" id="IPR036525">
    <property type="entry name" value="Tubulin/FtsZ_GTPase_sf"/>
</dbReference>
<accession>A0AAD9GDD9</accession>
<dbReference type="EMBL" id="JAHBMH010000044">
    <property type="protein sequence ID" value="KAK1936347.1"/>
    <property type="molecule type" value="Genomic_DNA"/>
</dbReference>
<dbReference type="Pfam" id="PF00091">
    <property type="entry name" value="Tubulin"/>
    <property type="match status" value="1"/>
</dbReference>
<name>A0AAD9GDD9_BABDI</name>
<dbReference type="AlphaFoldDB" id="A0AAD9GDD9"/>
<dbReference type="Gene3D" id="3.40.50.1440">
    <property type="entry name" value="Tubulin/FtsZ, GTPase domain"/>
    <property type="match status" value="1"/>
</dbReference>
<sequence length="497" mass="55428">MKEVLNINLGQCGIQVAGLFWETFSNALKLSDGTRRAILEEAQCFFWQSNKEAPFEDDGFVDSSTFVSGLRSRCILVDTEVGTVSEILQRKHLNNIDNTNIVCGTEATGGNWSTAYYDYGPQYHDALEELLIKNAEHIDECFQYFNLTFAISGGAGSGLGSYMLDLLKDEYPKVYRICNVITQDTVAAVSPYNTVLCLQHLNDMGNITNLFSNEALLQQAVQSTAPILRESKKSDSNDSGFNNINALIVEHLKEFGLATISKRTPGFNMNSVVNTLTPLPSLNLMCPAAVPKQLITKGATTEALLNELMRPSNRICPVPLKQKAFPIAMAIDGDFDTSSFKYVKRLKLKHNMVGWMRDGIKLSIPGAFAECNGGPHEKGVYAIVNDCGISSFLRNSLSNFDRLYSKKAFLHHFSQLLDPDEFSNARYHVDQLRSDYDEIYTSTMPPHRLLDEASLTSIGVKLNRLKNEQYTDIWNTTPPVISSDKPNWWELNGAPLV</sequence>
<dbReference type="InterPro" id="IPR003008">
    <property type="entry name" value="Tubulin_FtsZ_GTPase"/>
</dbReference>
<reference evidence="6" key="2">
    <citation type="submission" date="2021-05" db="EMBL/GenBank/DDBJ databases">
        <authorList>
            <person name="Pain A."/>
        </authorList>
    </citation>
    <scope>NUCLEOTIDE SEQUENCE</scope>
    <source>
        <strain evidence="6">1802A</strain>
    </source>
</reference>
<dbReference type="Proteomes" id="UP001195914">
    <property type="component" value="Unassembled WGS sequence"/>
</dbReference>
<dbReference type="GO" id="GO:0007017">
    <property type="term" value="P:microtubule-based process"/>
    <property type="evidence" value="ECO:0007669"/>
    <property type="project" value="InterPro"/>
</dbReference>
<proteinExistence type="inferred from homology"/>
<dbReference type="InterPro" id="IPR008280">
    <property type="entry name" value="Tub_FtsZ_C"/>
</dbReference>
<dbReference type="InterPro" id="IPR023123">
    <property type="entry name" value="Tubulin_C"/>
</dbReference>
<evidence type="ECO:0000259" key="5">
    <source>
        <dbReference type="SMART" id="SM00864"/>
    </source>
</evidence>
<evidence type="ECO:0000313" key="6">
    <source>
        <dbReference type="EMBL" id="KAK1936347.1"/>
    </source>
</evidence>
<organism evidence="6 7">
    <name type="scientific">Babesia divergens</name>
    <dbReference type="NCBI Taxonomy" id="32595"/>
    <lineage>
        <taxon>Eukaryota</taxon>
        <taxon>Sar</taxon>
        <taxon>Alveolata</taxon>
        <taxon>Apicomplexa</taxon>
        <taxon>Aconoidasida</taxon>
        <taxon>Piroplasmida</taxon>
        <taxon>Babesiidae</taxon>
        <taxon>Babesia</taxon>
    </lineage>
</organism>
<dbReference type="SUPFAM" id="SSF55307">
    <property type="entry name" value="Tubulin C-terminal domain-like"/>
    <property type="match status" value="1"/>
</dbReference>
<dbReference type="GO" id="GO:0005525">
    <property type="term" value="F:GTP binding"/>
    <property type="evidence" value="ECO:0007669"/>
    <property type="project" value="UniProtKB-KW"/>
</dbReference>
<gene>
    <name evidence="6" type="ORF">X943_002889</name>
</gene>